<dbReference type="EMBL" id="JADOGI010000005">
    <property type="protein sequence ID" value="MBF8184790.1"/>
    <property type="molecule type" value="Genomic_DNA"/>
</dbReference>
<evidence type="ECO:0000313" key="1">
    <source>
        <dbReference type="EMBL" id="MBF8184790.1"/>
    </source>
</evidence>
<dbReference type="AlphaFoldDB" id="A0A931EW31"/>
<dbReference type="Pfam" id="PF08309">
    <property type="entry name" value="LVIVD"/>
    <property type="match status" value="2"/>
</dbReference>
<evidence type="ECO:0000313" key="2">
    <source>
        <dbReference type="Proteomes" id="UP000605361"/>
    </source>
</evidence>
<dbReference type="InterPro" id="IPR013211">
    <property type="entry name" value="LVIVD"/>
</dbReference>
<organism evidence="1 2">
    <name type="scientific">Nonomuraea cypriaca</name>
    <dbReference type="NCBI Taxonomy" id="1187855"/>
    <lineage>
        <taxon>Bacteria</taxon>
        <taxon>Bacillati</taxon>
        <taxon>Actinomycetota</taxon>
        <taxon>Actinomycetes</taxon>
        <taxon>Streptosporangiales</taxon>
        <taxon>Streptosporangiaceae</taxon>
        <taxon>Nonomuraea</taxon>
    </lineage>
</organism>
<accession>A0A931EW31</accession>
<sequence length="410" mass="45571">MNTESTLAAAPATAESEGIDLVGYHDLDGNPAFKIAMQRANGRHYLYLSHFWRSAWSIVDVTDPGRPVLVRTIDGPPNTWTLQVQVADGLMINALERATPGWGFDPALTEKVGALIWDVATDPTNPKLLAHYDTTGRGTHRNYYAGGRYAYLAAEPEGFKGNILVILDLSDPSRPTEAGRWWWQGQWHAGGEQPEHDHYLHGPVYVVGNLAYLSYGRVGMVVLDVSDPTRPAFVSRLSFGDFGSALGCHSAIPYGPGIVVANSEALREGDTESLGYSVVVDVSEPESPRIMSWLPTPYPSEETGLTTYANKGARHGPHNQHQWQYQDCLMRDDTRVYLTHFNGGLRVYDISEPLRPREIAYYVPEDPKIRRGVKPVEALVTQFEDVLVDSRGYIYCTDKNHGLFVLRMPA</sequence>
<dbReference type="Proteomes" id="UP000605361">
    <property type="component" value="Unassembled WGS sequence"/>
</dbReference>
<comment type="caution">
    <text evidence="1">The sequence shown here is derived from an EMBL/GenBank/DDBJ whole genome shotgun (WGS) entry which is preliminary data.</text>
</comment>
<dbReference type="RefSeq" id="WP_195893773.1">
    <property type="nucleotide sequence ID" value="NZ_JADOGI010000005.1"/>
</dbReference>
<keyword evidence="2" id="KW-1185">Reference proteome</keyword>
<name>A0A931EW31_9ACTN</name>
<protein>
    <recommendedName>
        <fullName evidence="3">LVIVD repeat-containing protein</fullName>
    </recommendedName>
</protein>
<proteinExistence type="predicted"/>
<evidence type="ECO:0008006" key="3">
    <source>
        <dbReference type="Google" id="ProtNLM"/>
    </source>
</evidence>
<gene>
    <name evidence="1" type="ORF">ITP53_03330</name>
</gene>
<reference evidence="1" key="1">
    <citation type="submission" date="2020-11" db="EMBL/GenBank/DDBJ databases">
        <title>Whole-genome analyses of Nonomuraea sp. K274.</title>
        <authorList>
            <person name="Veyisoglu A."/>
        </authorList>
    </citation>
    <scope>NUCLEOTIDE SEQUENCE</scope>
    <source>
        <strain evidence="1">K274</strain>
    </source>
</reference>